<dbReference type="PIRSF" id="PIRSF003085">
    <property type="entry name" value="CMAS"/>
    <property type="match status" value="1"/>
</dbReference>
<dbReference type="GO" id="GO:0008825">
    <property type="term" value="F:cyclopropane-fatty-acyl-phospholipid synthase activity"/>
    <property type="evidence" value="ECO:0007669"/>
    <property type="project" value="UniProtKB-EC"/>
</dbReference>
<feature type="domain" description="DUF7884" evidence="6">
    <location>
        <begin position="2"/>
        <end position="64"/>
    </location>
</feature>
<sequence length="406" mass="46113">MTVELPGGRLIKAGDGGEPKVHVRINDKRAVWFLVFDPEMALGELYMNRRLEVLEGTIDDLLYLCLSTSGGDRNRLIFQAPVRLRRWLRKLTSWNSIGRSRSNVAHHYDLDERFYRLFLDRDMQYSCAYFETPNDSLETAQLTKKRHITAKLALTSGMRVLDIGCGWGGLALYLSTIGQAGFVKGITLSQEQLAVARQRAEEQNLETVSFELEDYRHTQGSFDRIVSVGMFEHVGPAQYNTFFRSASNLLSESGVMLVHTIGRTGTPDTTNPWLTKYIFPGGHLPTLSEIVPAVEKSGLQVTDIEVLRLHYAETLKAWRDRFMATWNEAKAYYDERFCRMWEFYLAIAEASFRYEDLVVFQMQFTKNNGVLPVTRDYIAGGEEALQKNEIALFGNDTQGPSIASAT</sequence>
<keyword evidence="4" id="KW-0949">S-adenosyl-L-methionine</keyword>
<gene>
    <name evidence="7" type="primary">cfa_1</name>
    <name evidence="7" type="ORF">HDIA_1586</name>
</gene>
<keyword evidence="5" id="KW-0443">Lipid metabolism</keyword>
<evidence type="ECO:0000256" key="4">
    <source>
        <dbReference type="ARBA" id="ARBA00022691"/>
    </source>
</evidence>
<evidence type="ECO:0000259" key="6">
    <source>
        <dbReference type="Pfam" id="PF25371"/>
    </source>
</evidence>
<organism evidence="7 8">
    <name type="scientific">Hartmannibacter diazotrophicus</name>
    <dbReference type="NCBI Taxonomy" id="1482074"/>
    <lineage>
        <taxon>Bacteria</taxon>
        <taxon>Pseudomonadati</taxon>
        <taxon>Pseudomonadota</taxon>
        <taxon>Alphaproteobacteria</taxon>
        <taxon>Hyphomicrobiales</taxon>
        <taxon>Pleomorphomonadaceae</taxon>
        <taxon>Hartmannibacter</taxon>
    </lineage>
</organism>
<dbReference type="Pfam" id="PF02353">
    <property type="entry name" value="CMAS"/>
    <property type="match status" value="1"/>
</dbReference>
<protein>
    <submittedName>
        <fullName evidence="7">Cyclopropane-fatty-acyl-phospholipid synthase</fullName>
        <ecNumber evidence="7">2.1.1.79</ecNumber>
    </submittedName>
</protein>
<dbReference type="SUPFAM" id="SSF53335">
    <property type="entry name" value="S-adenosyl-L-methionine-dependent methyltransferases"/>
    <property type="match status" value="1"/>
</dbReference>
<evidence type="ECO:0000256" key="3">
    <source>
        <dbReference type="ARBA" id="ARBA00022679"/>
    </source>
</evidence>
<accession>A0A2C9D474</accession>
<dbReference type="InterPro" id="IPR003333">
    <property type="entry name" value="CMAS"/>
</dbReference>
<evidence type="ECO:0000313" key="7">
    <source>
        <dbReference type="EMBL" id="SON55127.1"/>
    </source>
</evidence>
<keyword evidence="3 7" id="KW-0808">Transferase</keyword>
<dbReference type="Proteomes" id="UP000223606">
    <property type="component" value="Chromosome 1"/>
</dbReference>
<dbReference type="InterPro" id="IPR050723">
    <property type="entry name" value="CFA/CMAS"/>
</dbReference>
<dbReference type="Gene3D" id="3.40.50.150">
    <property type="entry name" value="Vaccinia Virus protein VP39"/>
    <property type="match status" value="1"/>
</dbReference>
<dbReference type="InterPro" id="IPR029063">
    <property type="entry name" value="SAM-dependent_MTases_sf"/>
</dbReference>
<dbReference type="PANTHER" id="PTHR43667">
    <property type="entry name" value="CYCLOPROPANE-FATTY-ACYL-PHOSPHOLIPID SYNTHASE"/>
    <property type="match status" value="1"/>
</dbReference>
<dbReference type="GO" id="GO:0008610">
    <property type="term" value="P:lipid biosynthetic process"/>
    <property type="evidence" value="ECO:0007669"/>
    <property type="project" value="InterPro"/>
</dbReference>
<dbReference type="EMBL" id="LT960614">
    <property type="protein sequence ID" value="SON55127.1"/>
    <property type="molecule type" value="Genomic_DNA"/>
</dbReference>
<dbReference type="GO" id="GO:0032259">
    <property type="term" value="P:methylation"/>
    <property type="evidence" value="ECO:0007669"/>
    <property type="project" value="UniProtKB-KW"/>
</dbReference>
<name>A0A2C9D474_9HYPH</name>
<dbReference type="Pfam" id="PF25371">
    <property type="entry name" value="DUF7884"/>
    <property type="match status" value="1"/>
</dbReference>
<comment type="similarity">
    <text evidence="1">Belongs to the CFA/CMAS family.</text>
</comment>
<evidence type="ECO:0000256" key="1">
    <source>
        <dbReference type="ARBA" id="ARBA00010815"/>
    </source>
</evidence>
<keyword evidence="8" id="KW-1185">Reference proteome</keyword>
<keyword evidence="2 7" id="KW-0489">Methyltransferase</keyword>
<dbReference type="InterPro" id="IPR057206">
    <property type="entry name" value="DUF7884"/>
</dbReference>
<dbReference type="CDD" id="cd02440">
    <property type="entry name" value="AdoMet_MTases"/>
    <property type="match status" value="1"/>
</dbReference>
<proteinExistence type="inferred from homology"/>
<dbReference type="RefSeq" id="WP_245884200.1">
    <property type="nucleotide sequence ID" value="NZ_LT960614.1"/>
</dbReference>
<dbReference type="AlphaFoldDB" id="A0A2C9D474"/>
<dbReference type="KEGG" id="hdi:HDIA_1586"/>
<evidence type="ECO:0000256" key="5">
    <source>
        <dbReference type="ARBA" id="ARBA00023098"/>
    </source>
</evidence>
<dbReference type="EC" id="2.1.1.79" evidence="7"/>
<reference evidence="8" key="1">
    <citation type="submission" date="2017-09" db="EMBL/GenBank/DDBJ databases">
        <title>Genome sequence of Nannocystis excedens DSM 71.</title>
        <authorList>
            <person name="Blom J."/>
        </authorList>
    </citation>
    <scope>NUCLEOTIDE SEQUENCE [LARGE SCALE GENOMIC DNA]</scope>
    <source>
        <strain evidence="8">type strain: E19</strain>
    </source>
</reference>
<evidence type="ECO:0000313" key="8">
    <source>
        <dbReference type="Proteomes" id="UP000223606"/>
    </source>
</evidence>
<dbReference type="PANTHER" id="PTHR43667:SF1">
    <property type="entry name" value="CYCLOPROPANE-FATTY-ACYL-PHOSPHOLIPID SYNTHASE"/>
    <property type="match status" value="1"/>
</dbReference>
<evidence type="ECO:0000256" key="2">
    <source>
        <dbReference type="ARBA" id="ARBA00022603"/>
    </source>
</evidence>